<dbReference type="AlphaFoldDB" id="A0AAD5ITL5"/>
<organism evidence="2 3">
    <name type="scientific">Acer negundo</name>
    <name type="common">Box elder</name>
    <dbReference type="NCBI Taxonomy" id="4023"/>
    <lineage>
        <taxon>Eukaryota</taxon>
        <taxon>Viridiplantae</taxon>
        <taxon>Streptophyta</taxon>
        <taxon>Embryophyta</taxon>
        <taxon>Tracheophyta</taxon>
        <taxon>Spermatophyta</taxon>
        <taxon>Magnoliopsida</taxon>
        <taxon>eudicotyledons</taxon>
        <taxon>Gunneridae</taxon>
        <taxon>Pentapetalae</taxon>
        <taxon>rosids</taxon>
        <taxon>malvids</taxon>
        <taxon>Sapindales</taxon>
        <taxon>Sapindaceae</taxon>
        <taxon>Hippocastanoideae</taxon>
        <taxon>Acereae</taxon>
        <taxon>Acer</taxon>
    </lineage>
</organism>
<evidence type="ECO:0000313" key="3">
    <source>
        <dbReference type="Proteomes" id="UP001064489"/>
    </source>
</evidence>
<reference evidence="2" key="1">
    <citation type="journal article" date="2022" name="Plant J.">
        <title>Strategies of tolerance reflected in two North American maple genomes.</title>
        <authorList>
            <person name="McEvoy S.L."/>
            <person name="Sezen U.U."/>
            <person name="Trouern-Trend A."/>
            <person name="McMahon S.M."/>
            <person name="Schaberg P.G."/>
            <person name="Yang J."/>
            <person name="Wegrzyn J.L."/>
            <person name="Swenson N.G."/>
        </authorList>
    </citation>
    <scope>NUCLEOTIDE SEQUENCE</scope>
    <source>
        <strain evidence="2">91603</strain>
    </source>
</reference>
<dbReference type="EMBL" id="JAJSOW010000102">
    <property type="protein sequence ID" value="KAI9177049.1"/>
    <property type="molecule type" value="Genomic_DNA"/>
</dbReference>
<feature type="region of interest" description="Disordered" evidence="1">
    <location>
        <begin position="1"/>
        <end position="114"/>
    </location>
</feature>
<proteinExistence type="predicted"/>
<feature type="compositionally biased region" description="Gly residues" evidence="1">
    <location>
        <begin position="101"/>
        <end position="110"/>
    </location>
</feature>
<evidence type="ECO:0000313" key="2">
    <source>
        <dbReference type="EMBL" id="KAI9177049.1"/>
    </source>
</evidence>
<keyword evidence="3" id="KW-1185">Reference proteome</keyword>
<name>A0AAD5ITL5_ACENE</name>
<dbReference type="Proteomes" id="UP001064489">
    <property type="component" value="Chromosome 5"/>
</dbReference>
<gene>
    <name evidence="2" type="ORF">LWI28_010408</name>
</gene>
<evidence type="ECO:0000256" key="1">
    <source>
        <dbReference type="SAM" id="MobiDB-lite"/>
    </source>
</evidence>
<reference evidence="2" key="2">
    <citation type="submission" date="2023-02" db="EMBL/GenBank/DDBJ databases">
        <authorList>
            <person name="Swenson N.G."/>
            <person name="Wegrzyn J.L."/>
            <person name="Mcevoy S.L."/>
        </authorList>
    </citation>
    <scope>NUCLEOTIDE SEQUENCE</scope>
    <source>
        <strain evidence="2">91603</strain>
        <tissue evidence="2">Leaf</tissue>
    </source>
</reference>
<protein>
    <submittedName>
        <fullName evidence="2">Uncharacterized protein</fullName>
    </submittedName>
</protein>
<accession>A0AAD5ITL5</accession>
<comment type="caution">
    <text evidence="2">The sequence shown here is derived from an EMBL/GenBank/DDBJ whole genome shotgun (WGS) entry which is preliminary data.</text>
</comment>
<sequence length="143" mass="15745">MEGAYSRPSDIEGAYSGPSDREGPYSGPSNRDGAYSGANDTEGSDQEGGSRSPVRHRPVRFTLPRQSRPMGDSVLKGRDESPERHRRVRFTMPRQSRPGGDSRGGVGGHPHGWDGKFAEVMDAVQSLRVDMMEAIRKSDEKRD</sequence>